<accession>A0A8J3J4G4</accession>
<gene>
    <name evidence="1" type="ORF">Aru02nite_65150</name>
</gene>
<sequence length="78" mass="8536">MRRARVRLAHCARWARDPLNGTDRVAYLGDARAGGIRRIRLGAPGGGGTGSCVTRWNRRGARAGCDLRQGPFRFEGVE</sequence>
<keyword evidence="2" id="KW-1185">Reference proteome</keyword>
<reference evidence="1" key="1">
    <citation type="submission" date="2021-01" db="EMBL/GenBank/DDBJ databases">
        <title>Whole genome shotgun sequence of Actinocatenispora rupis NBRC 107355.</title>
        <authorList>
            <person name="Komaki H."/>
            <person name="Tamura T."/>
        </authorList>
    </citation>
    <scope>NUCLEOTIDE SEQUENCE</scope>
    <source>
        <strain evidence="1">NBRC 107355</strain>
    </source>
</reference>
<name>A0A8J3J4G4_9ACTN</name>
<dbReference type="EMBL" id="BOMB01000045">
    <property type="protein sequence ID" value="GID15626.1"/>
    <property type="molecule type" value="Genomic_DNA"/>
</dbReference>
<evidence type="ECO:0000313" key="1">
    <source>
        <dbReference type="EMBL" id="GID15626.1"/>
    </source>
</evidence>
<dbReference type="AlphaFoldDB" id="A0A8J3J4G4"/>
<dbReference type="Proteomes" id="UP000612808">
    <property type="component" value="Unassembled WGS sequence"/>
</dbReference>
<protein>
    <submittedName>
        <fullName evidence="1">Uncharacterized protein</fullName>
    </submittedName>
</protein>
<proteinExistence type="predicted"/>
<evidence type="ECO:0000313" key="2">
    <source>
        <dbReference type="Proteomes" id="UP000612808"/>
    </source>
</evidence>
<organism evidence="1 2">
    <name type="scientific">Actinocatenispora rupis</name>
    <dbReference type="NCBI Taxonomy" id="519421"/>
    <lineage>
        <taxon>Bacteria</taxon>
        <taxon>Bacillati</taxon>
        <taxon>Actinomycetota</taxon>
        <taxon>Actinomycetes</taxon>
        <taxon>Micromonosporales</taxon>
        <taxon>Micromonosporaceae</taxon>
        <taxon>Actinocatenispora</taxon>
    </lineage>
</organism>
<comment type="caution">
    <text evidence="1">The sequence shown here is derived from an EMBL/GenBank/DDBJ whole genome shotgun (WGS) entry which is preliminary data.</text>
</comment>